<sequence length="601" mass="67200">MKKYYFLLLSFLIYQTSFAQNDCYELVWADEFEVNGAPDANKWGYDIGGSGWGNNEDQYYTDKLTNAQVIDGKLVITARKENFGGKAYTSARLVSKDKGDWLYGKVVVRAKIPTGQGTWPAIWMLSTDWEYGGWPASGEIDIMEHVGYDPNVVHGTVHTEAYNHMNNTQKGEKVTIATATTAYHDYVLEWDENSIKVGYDDTFYFNFTKGATYQEWPFDKRFHLLLNIAMGGSWGGVGGPTDDSALPAKMEIEYVRVYQKTVGDITVEGDVILEKNNTYTYFVKGMEGNVTWTVPEGMNIVSGQGTSTIEVEVTDDAKGGEVNAEIVGNCSTYNVKNEVKVVVGKPQGEQISFPATIDNTIKWSVSESFASTFTLEKDNEDVLVTFDVKDPSTNPYIDYEFDEIYDFSAHQEFSVVLKNAEGKEPDALRIELLDGQGNTINSGFGRWYSSELQQDCNFWRYTHTFDQAGTQVSGVRMYINYGIFSNAKKGGVIISDIVMSQSGLSEESLTDDGDCGGLDNIVTSIDSEYNNKTIYPNPVRNGEELTVGEDVRVQLFNLIGKKVFEGYSINGKLLIDGIEAGHYIIVLKNENNNIYKKIIIQ</sequence>
<keyword evidence="5" id="KW-1185">Reference proteome</keyword>
<evidence type="ECO:0000256" key="1">
    <source>
        <dbReference type="ARBA" id="ARBA00006865"/>
    </source>
</evidence>
<dbReference type="InterPro" id="IPR026444">
    <property type="entry name" value="Secre_tail"/>
</dbReference>
<dbReference type="RefSeq" id="WP_169664066.1">
    <property type="nucleotide sequence ID" value="NZ_CP076132.1"/>
</dbReference>
<accession>A0AAX1N7Q6</accession>
<dbReference type="NCBIfam" id="TIGR04183">
    <property type="entry name" value="Por_Secre_tail"/>
    <property type="match status" value="1"/>
</dbReference>
<dbReference type="InterPro" id="IPR013320">
    <property type="entry name" value="ConA-like_dom_sf"/>
</dbReference>
<dbReference type="InterPro" id="IPR000757">
    <property type="entry name" value="Beta-glucanase-like"/>
</dbReference>
<dbReference type="CDD" id="cd08023">
    <property type="entry name" value="GH16_laminarinase_like"/>
    <property type="match status" value="1"/>
</dbReference>
<dbReference type="SUPFAM" id="SSF49899">
    <property type="entry name" value="Concanavalin A-like lectins/glucanases"/>
    <property type="match status" value="1"/>
</dbReference>
<dbReference type="Pfam" id="PF18962">
    <property type="entry name" value="Por_Secre_tail"/>
    <property type="match status" value="1"/>
</dbReference>
<dbReference type="Gene3D" id="2.60.120.200">
    <property type="match status" value="1"/>
</dbReference>
<feature type="domain" description="GH16" evidence="3">
    <location>
        <begin position="30"/>
        <end position="263"/>
    </location>
</feature>
<protein>
    <submittedName>
        <fullName evidence="4">Family 16 glycosylhydrolase</fullName>
    </submittedName>
</protein>
<comment type="similarity">
    <text evidence="1">Belongs to the glycosyl hydrolase 16 family.</text>
</comment>
<dbReference type="Proteomes" id="UP000678679">
    <property type="component" value="Chromosome 1"/>
</dbReference>
<keyword evidence="2" id="KW-0732">Signal</keyword>
<dbReference type="Pfam" id="PF19408">
    <property type="entry name" value="PKD_6"/>
    <property type="match status" value="1"/>
</dbReference>
<evidence type="ECO:0000259" key="3">
    <source>
        <dbReference type="PROSITE" id="PS51762"/>
    </source>
</evidence>
<dbReference type="AlphaFoldDB" id="A0AAX1N7Q6"/>
<dbReference type="Pfam" id="PF00722">
    <property type="entry name" value="Glyco_hydro_16"/>
    <property type="match status" value="1"/>
</dbReference>
<dbReference type="EMBL" id="CP076132">
    <property type="protein sequence ID" value="QWG03261.1"/>
    <property type="molecule type" value="Genomic_DNA"/>
</dbReference>
<feature type="signal peptide" evidence="2">
    <location>
        <begin position="1"/>
        <end position="19"/>
    </location>
</feature>
<dbReference type="GO" id="GO:0005975">
    <property type="term" value="P:carbohydrate metabolic process"/>
    <property type="evidence" value="ECO:0007669"/>
    <property type="project" value="InterPro"/>
</dbReference>
<evidence type="ECO:0000313" key="5">
    <source>
        <dbReference type="Proteomes" id="UP000678679"/>
    </source>
</evidence>
<evidence type="ECO:0000256" key="2">
    <source>
        <dbReference type="SAM" id="SignalP"/>
    </source>
</evidence>
<reference evidence="4 5" key="1">
    <citation type="submission" date="2021-05" db="EMBL/GenBank/DDBJ databases">
        <title>Comparative genomic studies on the polysaccharide-degrading batcterial strains of the Flammeovirga genus.</title>
        <authorList>
            <person name="Zewei F."/>
            <person name="Zheng Z."/>
            <person name="Yu L."/>
            <person name="Ruyue G."/>
            <person name="Yanhong M."/>
            <person name="Yuanyuan C."/>
            <person name="Jingyan G."/>
            <person name="Wenjun H."/>
        </authorList>
    </citation>
    <scope>NUCLEOTIDE SEQUENCE [LARGE SCALE GENOMIC DNA]</scope>
    <source>
        <strain evidence="4 5">NBRC:100898</strain>
    </source>
</reference>
<evidence type="ECO:0000313" key="4">
    <source>
        <dbReference type="EMBL" id="QWG03261.1"/>
    </source>
</evidence>
<proteinExistence type="inferred from homology"/>
<organism evidence="4 5">
    <name type="scientific">Flammeovirga yaeyamensis</name>
    <dbReference type="NCBI Taxonomy" id="367791"/>
    <lineage>
        <taxon>Bacteria</taxon>
        <taxon>Pseudomonadati</taxon>
        <taxon>Bacteroidota</taxon>
        <taxon>Cytophagia</taxon>
        <taxon>Cytophagales</taxon>
        <taxon>Flammeovirgaceae</taxon>
        <taxon>Flammeovirga</taxon>
    </lineage>
</organism>
<name>A0AAX1N7Q6_9BACT</name>
<gene>
    <name evidence="4" type="ORF">KMW28_06675</name>
</gene>
<dbReference type="GO" id="GO:0004553">
    <property type="term" value="F:hydrolase activity, hydrolyzing O-glycosyl compounds"/>
    <property type="evidence" value="ECO:0007669"/>
    <property type="project" value="InterPro"/>
</dbReference>
<dbReference type="InterPro" id="IPR045829">
    <property type="entry name" value="PKD_6"/>
</dbReference>
<feature type="chain" id="PRO_5043612128" evidence="2">
    <location>
        <begin position="20"/>
        <end position="601"/>
    </location>
</feature>
<dbReference type="KEGG" id="fya:KMW28_06675"/>
<dbReference type="PANTHER" id="PTHR10963">
    <property type="entry name" value="GLYCOSYL HYDROLASE-RELATED"/>
    <property type="match status" value="1"/>
</dbReference>
<dbReference type="PROSITE" id="PS51762">
    <property type="entry name" value="GH16_2"/>
    <property type="match status" value="1"/>
</dbReference>
<dbReference type="InterPro" id="IPR050546">
    <property type="entry name" value="Glycosyl_Hydrlase_16"/>
</dbReference>
<dbReference type="PANTHER" id="PTHR10963:SF55">
    <property type="entry name" value="GLYCOSIDE HYDROLASE FAMILY 16 PROTEIN"/>
    <property type="match status" value="1"/>
</dbReference>